<reference evidence="3" key="1">
    <citation type="submission" date="2015-07" db="EMBL/GenBank/DDBJ databases">
        <title>Transcriptome Assembly of Anthurium amnicola.</title>
        <authorList>
            <person name="Suzuki J."/>
        </authorList>
    </citation>
    <scope>NUCLEOTIDE SEQUENCE</scope>
</reference>
<keyword evidence="2" id="KW-0472">Membrane</keyword>
<name>A0A1D1Z2U9_9ARAE</name>
<dbReference type="InterPro" id="IPR036259">
    <property type="entry name" value="MFS_trans_sf"/>
</dbReference>
<evidence type="ECO:0000256" key="2">
    <source>
        <dbReference type="SAM" id="Phobius"/>
    </source>
</evidence>
<sequence length="129" mass="13715">APESMRSTAAALFWLAVAIGNYLGSVLLAVVHACTRGSGDWLQDNINRGKLDYYYWLVAALQLANLLYYALCAALYTFKPLERVAPDTEAQPAVSSTAGDGSGHGHGKVGDADDGSREGQEQNSPGGRR</sequence>
<feature type="transmembrane region" description="Helical" evidence="2">
    <location>
        <begin position="53"/>
        <end position="76"/>
    </location>
</feature>
<keyword evidence="2" id="KW-0812">Transmembrane</keyword>
<organism evidence="3">
    <name type="scientific">Anthurium amnicola</name>
    <dbReference type="NCBI Taxonomy" id="1678845"/>
    <lineage>
        <taxon>Eukaryota</taxon>
        <taxon>Viridiplantae</taxon>
        <taxon>Streptophyta</taxon>
        <taxon>Embryophyta</taxon>
        <taxon>Tracheophyta</taxon>
        <taxon>Spermatophyta</taxon>
        <taxon>Magnoliopsida</taxon>
        <taxon>Liliopsida</taxon>
        <taxon>Araceae</taxon>
        <taxon>Pothoideae</taxon>
        <taxon>Potheae</taxon>
        <taxon>Anthurium</taxon>
    </lineage>
</organism>
<dbReference type="AlphaFoldDB" id="A0A1D1Z2U9"/>
<dbReference type="EMBL" id="GDJX01006718">
    <property type="protein sequence ID" value="JAT61218.1"/>
    <property type="molecule type" value="Transcribed_RNA"/>
</dbReference>
<evidence type="ECO:0000256" key="1">
    <source>
        <dbReference type="SAM" id="MobiDB-lite"/>
    </source>
</evidence>
<proteinExistence type="predicted"/>
<feature type="compositionally biased region" description="Basic and acidic residues" evidence="1">
    <location>
        <begin position="108"/>
        <end position="120"/>
    </location>
</feature>
<feature type="non-terminal residue" evidence="3">
    <location>
        <position position="1"/>
    </location>
</feature>
<protein>
    <submittedName>
        <fullName evidence="3">Putative nitrite transporter At1g68570</fullName>
    </submittedName>
</protein>
<dbReference type="Gene3D" id="1.20.1250.20">
    <property type="entry name" value="MFS general substrate transporter like domains"/>
    <property type="match status" value="1"/>
</dbReference>
<gene>
    <name evidence="3" type="primary">At1g68570_1</name>
    <name evidence="3" type="ORF">g.43754</name>
</gene>
<accession>A0A1D1Z2U9</accession>
<dbReference type="PANTHER" id="PTHR11654">
    <property type="entry name" value="OLIGOPEPTIDE TRANSPORTER-RELATED"/>
    <property type="match status" value="1"/>
</dbReference>
<keyword evidence="2" id="KW-1133">Transmembrane helix</keyword>
<feature type="region of interest" description="Disordered" evidence="1">
    <location>
        <begin position="87"/>
        <end position="129"/>
    </location>
</feature>
<feature type="transmembrane region" description="Helical" evidence="2">
    <location>
        <begin position="12"/>
        <end position="33"/>
    </location>
</feature>
<evidence type="ECO:0000313" key="3">
    <source>
        <dbReference type="EMBL" id="JAT61218.1"/>
    </source>
</evidence>